<evidence type="ECO:0000256" key="4">
    <source>
        <dbReference type="ARBA" id="ARBA00022912"/>
    </source>
</evidence>
<dbReference type="EC" id="3.1.3.48" evidence="2"/>
<evidence type="ECO:0000256" key="3">
    <source>
        <dbReference type="ARBA" id="ARBA00022801"/>
    </source>
</evidence>
<proteinExistence type="inferred from homology"/>
<comment type="caution">
    <text evidence="6">The sequence shown here is derived from an EMBL/GenBank/DDBJ whole genome shotgun (WGS) entry which is preliminary data.</text>
</comment>
<keyword evidence="3" id="KW-0378">Hydrolase</keyword>
<evidence type="ECO:0000259" key="5">
    <source>
        <dbReference type="SMART" id="SM00226"/>
    </source>
</evidence>
<keyword evidence="4" id="KW-0904">Protein phosphatase</keyword>
<dbReference type="InterPro" id="IPR036196">
    <property type="entry name" value="Ptyr_pPase_sf"/>
</dbReference>
<gene>
    <name evidence="6" type="ORF">GCM10022240_14700</name>
</gene>
<evidence type="ECO:0000256" key="2">
    <source>
        <dbReference type="ARBA" id="ARBA00013064"/>
    </source>
</evidence>
<comment type="similarity">
    <text evidence="1">Belongs to the low molecular weight phosphotyrosine protein phosphatase family.</text>
</comment>
<organism evidence="6 7">
    <name type="scientific">Microbacterium kribbense</name>
    <dbReference type="NCBI Taxonomy" id="433645"/>
    <lineage>
        <taxon>Bacteria</taxon>
        <taxon>Bacillati</taxon>
        <taxon>Actinomycetota</taxon>
        <taxon>Actinomycetes</taxon>
        <taxon>Micrococcales</taxon>
        <taxon>Microbacteriaceae</taxon>
        <taxon>Microbacterium</taxon>
    </lineage>
</organism>
<protein>
    <recommendedName>
        <fullName evidence="2">protein-tyrosine-phosphatase</fullName>
        <ecNumber evidence="2">3.1.3.48</ecNumber>
    </recommendedName>
</protein>
<evidence type="ECO:0000256" key="1">
    <source>
        <dbReference type="ARBA" id="ARBA00011063"/>
    </source>
</evidence>
<dbReference type="InterPro" id="IPR023485">
    <property type="entry name" value="Ptyr_pPase"/>
</dbReference>
<sequence length="197" mass="21051">MFEILTVCTGNICRSPLAQLLLATRLADLGVHVRSAGTHGMHQAAMPVEAQAIAKALGVDPDAAAAHRSRMLAEADMTTPDLIFAMARDHRREIVELAPSRMRAAFTVREFARLAADISDDDLHRAADAAGADASARVRAAAALVASHRGLTPPPADPSEDDVVDPYGRSWETYEQSALELVPALDVVERVLRAALV</sequence>
<reference evidence="7" key="1">
    <citation type="journal article" date="2019" name="Int. J. Syst. Evol. Microbiol.">
        <title>The Global Catalogue of Microorganisms (GCM) 10K type strain sequencing project: providing services to taxonomists for standard genome sequencing and annotation.</title>
        <authorList>
            <consortium name="The Broad Institute Genomics Platform"/>
            <consortium name="The Broad Institute Genome Sequencing Center for Infectious Disease"/>
            <person name="Wu L."/>
            <person name="Ma J."/>
        </authorList>
    </citation>
    <scope>NUCLEOTIDE SEQUENCE [LARGE SCALE GENOMIC DNA]</scope>
    <source>
        <strain evidence="7">JCM 16950</strain>
    </source>
</reference>
<evidence type="ECO:0000313" key="7">
    <source>
        <dbReference type="Proteomes" id="UP001500540"/>
    </source>
</evidence>
<dbReference type="Gene3D" id="3.40.50.2300">
    <property type="match status" value="1"/>
</dbReference>
<dbReference type="PRINTS" id="PR00719">
    <property type="entry name" value="LMWPTPASE"/>
</dbReference>
<dbReference type="EMBL" id="BAABAF010000005">
    <property type="protein sequence ID" value="GAA3763372.1"/>
    <property type="molecule type" value="Genomic_DNA"/>
</dbReference>
<dbReference type="RefSeq" id="WP_344782113.1">
    <property type="nucleotide sequence ID" value="NZ_BAABAF010000005.1"/>
</dbReference>
<dbReference type="PANTHER" id="PTHR11717:SF7">
    <property type="entry name" value="LOW MOLECULAR WEIGHT PHOSPHOTYROSINE PROTEIN PHOSPHATASE"/>
    <property type="match status" value="1"/>
</dbReference>
<accession>A0ABP7GFI7</accession>
<dbReference type="PANTHER" id="PTHR11717">
    <property type="entry name" value="LOW MOLECULAR WEIGHT PROTEIN TYROSINE PHOSPHATASE"/>
    <property type="match status" value="1"/>
</dbReference>
<dbReference type="InterPro" id="IPR050438">
    <property type="entry name" value="LMW_PTPase"/>
</dbReference>
<dbReference type="SMART" id="SM00226">
    <property type="entry name" value="LMWPc"/>
    <property type="match status" value="1"/>
</dbReference>
<dbReference type="Pfam" id="PF01451">
    <property type="entry name" value="LMWPc"/>
    <property type="match status" value="1"/>
</dbReference>
<dbReference type="SUPFAM" id="SSF52788">
    <property type="entry name" value="Phosphotyrosine protein phosphatases I"/>
    <property type="match status" value="1"/>
</dbReference>
<evidence type="ECO:0000313" key="6">
    <source>
        <dbReference type="EMBL" id="GAA3763372.1"/>
    </source>
</evidence>
<dbReference type="InterPro" id="IPR017867">
    <property type="entry name" value="Tyr_phospatase_low_mol_wt"/>
</dbReference>
<name>A0ABP7GFI7_9MICO</name>
<feature type="domain" description="Phosphotyrosine protein phosphatase I" evidence="5">
    <location>
        <begin position="2"/>
        <end position="184"/>
    </location>
</feature>
<keyword evidence="7" id="KW-1185">Reference proteome</keyword>
<dbReference type="Proteomes" id="UP001500540">
    <property type="component" value="Unassembled WGS sequence"/>
</dbReference>